<dbReference type="GO" id="GO:0019748">
    <property type="term" value="P:secondary metabolic process"/>
    <property type="evidence" value="ECO:0007669"/>
    <property type="project" value="TreeGrafter"/>
</dbReference>
<dbReference type="Proteomes" id="UP000076580">
    <property type="component" value="Chromosome 01"/>
</dbReference>
<evidence type="ECO:0000313" key="3">
    <source>
        <dbReference type="EMBL" id="KYK60941.1"/>
    </source>
</evidence>
<dbReference type="AlphaFoldDB" id="A0A151GV48"/>
<gene>
    <name evidence="3" type="ORF">DCS_02081</name>
</gene>
<dbReference type="SUPFAM" id="SSF53474">
    <property type="entry name" value="alpha/beta-Hydrolases"/>
    <property type="match status" value="1"/>
</dbReference>
<dbReference type="FunCoup" id="A0A151GV48">
    <property type="interactions" value="351"/>
</dbReference>
<name>A0A151GV48_DRECN</name>
<comment type="caution">
    <text evidence="3">The sequence shown here is derived from an EMBL/GenBank/DDBJ whole genome shotgun (WGS) entry which is preliminary data.</text>
</comment>
<dbReference type="InParanoid" id="A0A151GV48"/>
<dbReference type="GeneID" id="63714724"/>
<dbReference type="PANTHER" id="PTHR48070">
    <property type="entry name" value="ESTERASE OVCA2"/>
    <property type="match status" value="1"/>
</dbReference>
<dbReference type="Pfam" id="PF03959">
    <property type="entry name" value="FSH1"/>
    <property type="match status" value="1"/>
</dbReference>
<dbReference type="PANTHER" id="PTHR48070:SF6">
    <property type="entry name" value="ESTERASE OVCA2"/>
    <property type="match status" value="1"/>
</dbReference>
<dbReference type="RefSeq" id="XP_040660293.1">
    <property type="nucleotide sequence ID" value="XM_040799410.1"/>
</dbReference>
<dbReference type="InterPro" id="IPR029058">
    <property type="entry name" value="AB_hydrolase_fold"/>
</dbReference>
<sequence>MDATQTVNGDGGKTEVKILMLHGYTQSGPLFHAKTRALEKSLTKTLASSSLLPVLLYPTGPNRLRPRDIPGYELAGDGDEDDDSQTDCWAWFRKDEATVTYRFFDEGMAVIADAIRHAGGVDGVCGFSQGGAVAGLVAAAMESDRPAPEGAAGDWARRLREANAGRSLRFAVSYSGFFGPVDGLRWCYDPKIKTSMMHYLGSLDTVVDESRSRGLIDRCEEPVVVVHPGGHHVPVAKQWTMALAGFIRQRALPGHPEPGL</sequence>
<reference evidence="3 4" key="1">
    <citation type="journal article" date="2016" name="Sci. Rep.">
        <title>Insights into Adaptations to a Near-Obligate Nematode Endoparasitic Lifestyle from the Finished Genome of Drechmeria coniospora.</title>
        <authorList>
            <person name="Zhang L."/>
            <person name="Zhou Z."/>
            <person name="Guo Q."/>
            <person name="Fokkens L."/>
            <person name="Miskei M."/>
            <person name="Pocsi I."/>
            <person name="Zhang W."/>
            <person name="Chen M."/>
            <person name="Wang L."/>
            <person name="Sun Y."/>
            <person name="Donzelli B.G."/>
            <person name="Gibson D.M."/>
            <person name="Nelson D.R."/>
            <person name="Luo J.G."/>
            <person name="Rep M."/>
            <person name="Liu H."/>
            <person name="Yang S."/>
            <person name="Wang J."/>
            <person name="Krasnoff S.B."/>
            <person name="Xu Y."/>
            <person name="Molnar I."/>
            <person name="Lin M."/>
        </authorList>
    </citation>
    <scope>NUCLEOTIDE SEQUENCE [LARGE SCALE GENOMIC DNA]</scope>
    <source>
        <strain evidence="3 4">ARSEF 6962</strain>
    </source>
</reference>
<dbReference type="GO" id="GO:0016787">
    <property type="term" value="F:hydrolase activity"/>
    <property type="evidence" value="ECO:0007669"/>
    <property type="project" value="UniProtKB-KW"/>
</dbReference>
<evidence type="ECO:0000259" key="2">
    <source>
        <dbReference type="Pfam" id="PF03959"/>
    </source>
</evidence>
<evidence type="ECO:0000313" key="4">
    <source>
        <dbReference type="Proteomes" id="UP000076580"/>
    </source>
</evidence>
<protein>
    <submittedName>
        <fullName evidence="3">Dihydrofolate reductase</fullName>
    </submittedName>
</protein>
<dbReference type="EMBL" id="LAYC01000001">
    <property type="protein sequence ID" value="KYK60941.1"/>
    <property type="molecule type" value="Genomic_DNA"/>
</dbReference>
<organism evidence="3 4">
    <name type="scientific">Drechmeria coniospora</name>
    <name type="common">Nematophagous fungus</name>
    <name type="synonym">Meria coniospora</name>
    <dbReference type="NCBI Taxonomy" id="98403"/>
    <lineage>
        <taxon>Eukaryota</taxon>
        <taxon>Fungi</taxon>
        <taxon>Dikarya</taxon>
        <taxon>Ascomycota</taxon>
        <taxon>Pezizomycotina</taxon>
        <taxon>Sordariomycetes</taxon>
        <taxon>Hypocreomycetidae</taxon>
        <taxon>Hypocreales</taxon>
        <taxon>Ophiocordycipitaceae</taxon>
        <taxon>Drechmeria</taxon>
    </lineage>
</organism>
<dbReference type="InterPro" id="IPR050593">
    <property type="entry name" value="LovG"/>
</dbReference>
<dbReference type="GO" id="GO:0005634">
    <property type="term" value="C:nucleus"/>
    <property type="evidence" value="ECO:0007669"/>
    <property type="project" value="TreeGrafter"/>
</dbReference>
<dbReference type="STRING" id="98403.A0A151GV48"/>
<keyword evidence="1" id="KW-0378">Hydrolase</keyword>
<dbReference type="InterPro" id="IPR005645">
    <property type="entry name" value="FSH-like_dom"/>
</dbReference>
<keyword evidence="4" id="KW-1185">Reference proteome</keyword>
<dbReference type="GO" id="GO:0005737">
    <property type="term" value="C:cytoplasm"/>
    <property type="evidence" value="ECO:0007669"/>
    <property type="project" value="TreeGrafter"/>
</dbReference>
<feature type="domain" description="Serine hydrolase" evidence="2">
    <location>
        <begin position="15"/>
        <end position="242"/>
    </location>
</feature>
<proteinExistence type="predicted"/>
<evidence type="ECO:0000256" key="1">
    <source>
        <dbReference type="ARBA" id="ARBA00022801"/>
    </source>
</evidence>
<accession>A0A151GV48</accession>
<dbReference type="Gene3D" id="3.40.50.1820">
    <property type="entry name" value="alpha/beta hydrolase"/>
    <property type="match status" value="1"/>
</dbReference>